<evidence type="ECO:0000256" key="6">
    <source>
        <dbReference type="ARBA" id="ARBA00022741"/>
    </source>
</evidence>
<evidence type="ECO:0000256" key="9">
    <source>
        <dbReference type="ARBA" id="ARBA00022840"/>
    </source>
</evidence>
<dbReference type="Pfam" id="PF01434">
    <property type="entry name" value="Peptidase_M41"/>
    <property type="match status" value="1"/>
</dbReference>
<keyword evidence="5" id="KW-0479">Metal-binding</keyword>
<sequence>MNPMGGGAGGQIFNIGKSKAKMFDENSNIKVSFKDVAGLEGAKEEVEEVVDFLKNPDKFTKLGDTNVIVMAATNRADVLDSALMRAGRFDRRIYVDLPELNERKEIFKVHLKNLKLADDVDVDFLARQTPGFSGADIANLGNEAALVAARKNKSEIGKQDFLDALDRIVGGLEKRSKIIKPEEKKRIAIHEAGHATISWMVEHAAPLVKVTIVPRGRSLGAAWYLPDERQITTTEQMLDEICATLGGRAAEKVIFGNISTGALSDLERVTKQANAM</sequence>
<keyword evidence="9 11" id="KW-0067">ATP-binding</keyword>
<dbReference type="GO" id="GO:0005524">
    <property type="term" value="F:ATP binding"/>
    <property type="evidence" value="ECO:0007669"/>
    <property type="project" value="UniProtKB-KW"/>
</dbReference>
<feature type="non-terminal residue" evidence="15">
    <location>
        <position position="276"/>
    </location>
</feature>
<evidence type="ECO:0000256" key="3">
    <source>
        <dbReference type="ARBA" id="ARBA00010550"/>
    </source>
</evidence>
<evidence type="ECO:0000259" key="12">
    <source>
        <dbReference type="Pfam" id="PF00004"/>
    </source>
</evidence>
<evidence type="ECO:0000256" key="11">
    <source>
        <dbReference type="RuleBase" id="RU003651"/>
    </source>
</evidence>
<comment type="similarity">
    <text evidence="11">Belongs to the AAA ATPase family.</text>
</comment>
<dbReference type="Gene3D" id="1.10.8.60">
    <property type="match status" value="1"/>
</dbReference>
<evidence type="ECO:0000313" key="15">
    <source>
        <dbReference type="EMBL" id="CAD7236073.1"/>
    </source>
</evidence>
<dbReference type="GO" id="GO:0004222">
    <property type="term" value="F:metalloendopeptidase activity"/>
    <property type="evidence" value="ECO:0007669"/>
    <property type="project" value="InterPro"/>
</dbReference>
<evidence type="ECO:0000256" key="10">
    <source>
        <dbReference type="ARBA" id="ARBA00023049"/>
    </source>
</evidence>
<dbReference type="InterPro" id="IPR000642">
    <property type="entry name" value="Peptidase_M41"/>
</dbReference>
<dbReference type="InterPro" id="IPR027417">
    <property type="entry name" value="P-loop_NTPase"/>
</dbReference>
<dbReference type="InterPro" id="IPR050928">
    <property type="entry name" value="ATP-dep_Zn_Metalloprotease"/>
</dbReference>
<feature type="domain" description="AAA ATPase AAA+ lid" evidence="14">
    <location>
        <begin position="119"/>
        <end position="162"/>
    </location>
</feature>
<dbReference type="InterPro" id="IPR041569">
    <property type="entry name" value="AAA_lid_3"/>
</dbReference>
<dbReference type="Gene3D" id="3.40.50.300">
    <property type="entry name" value="P-loop containing nucleotide triphosphate hydrolases"/>
    <property type="match status" value="2"/>
</dbReference>
<proteinExistence type="inferred from homology"/>
<dbReference type="GO" id="GO:0046872">
    <property type="term" value="F:metal ion binding"/>
    <property type="evidence" value="ECO:0007669"/>
    <property type="project" value="UniProtKB-KW"/>
</dbReference>
<evidence type="ECO:0000256" key="5">
    <source>
        <dbReference type="ARBA" id="ARBA00022723"/>
    </source>
</evidence>
<evidence type="ECO:0000256" key="4">
    <source>
        <dbReference type="ARBA" id="ARBA00022670"/>
    </source>
</evidence>
<protein>
    <submittedName>
        <fullName evidence="15">Uncharacterized protein</fullName>
    </submittedName>
</protein>
<gene>
    <name evidence="15" type="ORF">CTOB1V02_LOCUS13888</name>
</gene>
<keyword evidence="7" id="KW-0378">Hydrolase</keyword>
<feature type="domain" description="ATPase AAA-type core" evidence="12">
    <location>
        <begin position="51"/>
        <end position="96"/>
    </location>
</feature>
<dbReference type="GO" id="GO:0004176">
    <property type="term" value="F:ATP-dependent peptidase activity"/>
    <property type="evidence" value="ECO:0007669"/>
    <property type="project" value="InterPro"/>
</dbReference>
<dbReference type="GO" id="GO:0006508">
    <property type="term" value="P:proteolysis"/>
    <property type="evidence" value="ECO:0007669"/>
    <property type="project" value="UniProtKB-KW"/>
</dbReference>
<dbReference type="InterPro" id="IPR037219">
    <property type="entry name" value="Peptidase_M41-like"/>
</dbReference>
<dbReference type="FunFam" id="1.10.8.60:FF:000001">
    <property type="entry name" value="ATP-dependent zinc metalloprotease FtsH"/>
    <property type="match status" value="1"/>
</dbReference>
<evidence type="ECO:0000256" key="7">
    <source>
        <dbReference type="ARBA" id="ARBA00022801"/>
    </source>
</evidence>
<organism evidence="15">
    <name type="scientific">Cyprideis torosa</name>
    <dbReference type="NCBI Taxonomy" id="163714"/>
    <lineage>
        <taxon>Eukaryota</taxon>
        <taxon>Metazoa</taxon>
        <taxon>Ecdysozoa</taxon>
        <taxon>Arthropoda</taxon>
        <taxon>Crustacea</taxon>
        <taxon>Oligostraca</taxon>
        <taxon>Ostracoda</taxon>
        <taxon>Podocopa</taxon>
        <taxon>Podocopida</taxon>
        <taxon>Cytherocopina</taxon>
        <taxon>Cytheroidea</taxon>
        <taxon>Cytherideidae</taxon>
        <taxon>Cyprideis</taxon>
    </lineage>
</organism>
<dbReference type="Pfam" id="PF00004">
    <property type="entry name" value="AAA"/>
    <property type="match status" value="1"/>
</dbReference>
<dbReference type="Pfam" id="PF17862">
    <property type="entry name" value="AAA_lid_3"/>
    <property type="match status" value="1"/>
</dbReference>
<evidence type="ECO:0000256" key="2">
    <source>
        <dbReference type="ARBA" id="ARBA00010044"/>
    </source>
</evidence>
<evidence type="ECO:0000256" key="1">
    <source>
        <dbReference type="ARBA" id="ARBA00001947"/>
    </source>
</evidence>
<evidence type="ECO:0000259" key="14">
    <source>
        <dbReference type="Pfam" id="PF17862"/>
    </source>
</evidence>
<dbReference type="AlphaFoldDB" id="A0A7R8WRX3"/>
<comment type="cofactor">
    <cofactor evidence="1">
        <name>Zn(2+)</name>
        <dbReference type="ChEBI" id="CHEBI:29105"/>
    </cofactor>
</comment>
<dbReference type="PROSITE" id="PS00674">
    <property type="entry name" value="AAA"/>
    <property type="match status" value="1"/>
</dbReference>
<name>A0A7R8WRX3_9CRUS</name>
<reference evidence="15" key="1">
    <citation type="submission" date="2020-11" db="EMBL/GenBank/DDBJ databases">
        <authorList>
            <person name="Tran Van P."/>
        </authorList>
    </citation>
    <scope>NUCLEOTIDE SEQUENCE</scope>
</reference>
<dbReference type="EMBL" id="OB676390">
    <property type="protein sequence ID" value="CAD7236073.1"/>
    <property type="molecule type" value="Genomic_DNA"/>
</dbReference>
<dbReference type="OrthoDB" id="6362170at2759"/>
<dbReference type="Gene3D" id="1.20.58.760">
    <property type="entry name" value="Peptidase M41"/>
    <property type="match status" value="1"/>
</dbReference>
<comment type="similarity">
    <text evidence="2">In the C-terminal section; belongs to the peptidase M41 family.</text>
</comment>
<evidence type="ECO:0000256" key="8">
    <source>
        <dbReference type="ARBA" id="ARBA00022833"/>
    </source>
</evidence>
<keyword evidence="10" id="KW-0482">Metalloprotease</keyword>
<dbReference type="SUPFAM" id="SSF52540">
    <property type="entry name" value="P-loop containing nucleoside triphosphate hydrolases"/>
    <property type="match status" value="1"/>
</dbReference>
<keyword evidence="4" id="KW-0645">Protease</keyword>
<comment type="similarity">
    <text evidence="3">In the N-terminal section; belongs to the AAA ATPase family.</text>
</comment>
<dbReference type="InterPro" id="IPR003960">
    <property type="entry name" value="ATPase_AAA_CS"/>
</dbReference>
<dbReference type="GO" id="GO:0016887">
    <property type="term" value="F:ATP hydrolysis activity"/>
    <property type="evidence" value="ECO:0007669"/>
    <property type="project" value="InterPro"/>
</dbReference>
<accession>A0A7R8WRX3</accession>
<evidence type="ECO:0000259" key="13">
    <source>
        <dbReference type="Pfam" id="PF01434"/>
    </source>
</evidence>
<dbReference type="PANTHER" id="PTHR43655:SF2">
    <property type="entry name" value="AFG3 LIKE MATRIX AAA PEPTIDASE SUBUNIT 2, ISOFORM A"/>
    <property type="match status" value="1"/>
</dbReference>
<feature type="domain" description="Peptidase M41" evidence="13">
    <location>
        <begin position="178"/>
        <end position="276"/>
    </location>
</feature>
<dbReference type="InterPro" id="IPR003959">
    <property type="entry name" value="ATPase_AAA_core"/>
</dbReference>
<dbReference type="SUPFAM" id="SSF140990">
    <property type="entry name" value="FtsH protease domain-like"/>
    <property type="match status" value="1"/>
</dbReference>
<keyword evidence="8" id="KW-0862">Zinc</keyword>
<keyword evidence="6 11" id="KW-0547">Nucleotide-binding</keyword>
<dbReference type="PANTHER" id="PTHR43655">
    <property type="entry name" value="ATP-DEPENDENT PROTEASE"/>
    <property type="match status" value="1"/>
</dbReference>